<keyword evidence="4" id="KW-1185">Reference proteome</keyword>
<evidence type="ECO:0000259" key="2">
    <source>
        <dbReference type="Pfam" id="PF01796"/>
    </source>
</evidence>
<name>A0A1H4I9W1_9NOCA</name>
<accession>A0A1H4I9W1</accession>
<dbReference type="SUPFAM" id="SSF50249">
    <property type="entry name" value="Nucleic acid-binding proteins"/>
    <property type="match status" value="1"/>
</dbReference>
<dbReference type="Proteomes" id="UP000183561">
    <property type="component" value="Unassembled WGS sequence"/>
</dbReference>
<feature type="region of interest" description="Disordered" evidence="1">
    <location>
        <begin position="1"/>
        <end position="28"/>
    </location>
</feature>
<proteinExistence type="predicted"/>
<sequence>MSCVDRGKASGTRRGGAGTRGGGGVTTDGMTRWQGIAQKCELMIQRCLNCTTLLAPLMATCSACQGSNLERVPSCGVGSIVSSKVVDRGHSGGDRGRAPCTIAIVELDEGPWVYTWIDGDVPAPSDCPVRVEFRPASTAEQLPVFAVRSGDPR</sequence>
<dbReference type="Pfam" id="PF01796">
    <property type="entry name" value="OB_ChsH2_C"/>
    <property type="match status" value="1"/>
</dbReference>
<feature type="compositionally biased region" description="Gly residues" evidence="1">
    <location>
        <begin position="13"/>
        <end position="26"/>
    </location>
</feature>
<dbReference type="AlphaFoldDB" id="A0A1H4I9W1"/>
<protein>
    <recommendedName>
        <fullName evidence="2">ChsH2 C-terminal OB-fold domain-containing protein</fullName>
    </recommendedName>
</protein>
<evidence type="ECO:0000256" key="1">
    <source>
        <dbReference type="SAM" id="MobiDB-lite"/>
    </source>
</evidence>
<dbReference type="EMBL" id="FNSV01000002">
    <property type="protein sequence ID" value="SEB30710.1"/>
    <property type="molecule type" value="Genomic_DNA"/>
</dbReference>
<organism evidence="3 4">
    <name type="scientific">Rhodococcus koreensis</name>
    <dbReference type="NCBI Taxonomy" id="99653"/>
    <lineage>
        <taxon>Bacteria</taxon>
        <taxon>Bacillati</taxon>
        <taxon>Actinomycetota</taxon>
        <taxon>Actinomycetes</taxon>
        <taxon>Mycobacteriales</taxon>
        <taxon>Nocardiaceae</taxon>
        <taxon>Rhodococcus</taxon>
    </lineage>
</organism>
<dbReference type="InterPro" id="IPR002878">
    <property type="entry name" value="ChsH2_C"/>
</dbReference>
<gene>
    <name evidence="3" type="ORF">SAMN04490239_0207</name>
</gene>
<reference evidence="4" key="1">
    <citation type="submission" date="2016-10" db="EMBL/GenBank/DDBJ databases">
        <authorList>
            <person name="Varghese N."/>
            <person name="Submissions S."/>
        </authorList>
    </citation>
    <scope>NUCLEOTIDE SEQUENCE [LARGE SCALE GENOMIC DNA]</scope>
    <source>
        <strain evidence="4">DSM 44498</strain>
    </source>
</reference>
<evidence type="ECO:0000313" key="4">
    <source>
        <dbReference type="Proteomes" id="UP000183561"/>
    </source>
</evidence>
<dbReference type="InterPro" id="IPR052513">
    <property type="entry name" value="Thioester_dehydratase-like"/>
</dbReference>
<evidence type="ECO:0000313" key="3">
    <source>
        <dbReference type="EMBL" id="SEB30710.1"/>
    </source>
</evidence>
<dbReference type="PANTHER" id="PTHR34075">
    <property type="entry name" value="BLR3430 PROTEIN"/>
    <property type="match status" value="1"/>
</dbReference>
<dbReference type="PANTHER" id="PTHR34075:SF5">
    <property type="entry name" value="BLR3430 PROTEIN"/>
    <property type="match status" value="1"/>
</dbReference>
<dbReference type="InterPro" id="IPR012340">
    <property type="entry name" value="NA-bd_OB-fold"/>
</dbReference>
<feature type="domain" description="ChsH2 C-terminal OB-fold" evidence="2">
    <location>
        <begin position="72"/>
        <end position="134"/>
    </location>
</feature>